<evidence type="ECO:0000313" key="1">
    <source>
        <dbReference type="EMBL" id="TMQ70484.1"/>
    </source>
</evidence>
<protein>
    <submittedName>
        <fullName evidence="1">DUF503 domain-containing protein</fullName>
    </submittedName>
</protein>
<proteinExistence type="predicted"/>
<dbReference type="InterPro" id="IPR007546">
    <property type="entry name" value="DUF503"/>
</dbReference>
<dbReference type="PANTHER" id="PTHR36441">
    <property type="entry name" value="HYPOTHETICAL CYTOSOLIC PROTEIN"/>
    <property type="match status" value="1"/>
</dbReference>
<evidence type="ECO:0000313" key="2">
    <source>
        <dbReference type="Proteomes" id="UP000319771"/>
    </source>
</evidence>
<comment type="caution">
    <text evidence="1">The sequence shown here is derived from an EMBL/GenBank/DDBJ whole genome shotgun (WGS) entry which is preliminary data.</text>
</comment>
<reference evidence="1 2" key="1">
    <citation type="journal article" date="2019" name="Nat. Microbiol.">
        <title>Mediterranean grassland soil C-N compound turnover is dependent on rainfall and depth, and is mediated by genomically divergent microorganisms.</title>
        <authorList>
            <person name="Diamond S."/>
            <person name="Andeer P.F."/>
            <person name="Li Z."/>
            <person name="Crits-Christoph A."/>
            <person name="Burstein D."/>
            <person name="Anantharaman K."/>
            <person name="Lane K.R."/>
            <person name="Thomas B.C."/>
            <person name="Pan C."/>
            <person name="Northen T.R."/>
            <person name="Banfield J.F."/>
        </authorList>
    </citation>
    <scope>NUCLEOTIDE SEQUENCE [LARGE SCALE GENOMIC DNA]</scope>
    <source>
        <strain evidence="1">WS_11</strain>
    </source>
</reference>
<name>A0A538U3K1_UNCEI</name>
<dbReference type="Gene3D" id="3.30.70.1120">
    <property type="entry name" value="TT1725-like"/>
    <property type="match status" value="1"/>
</dbReference>
<dbReference type="SUPFAM" id="SSF103007">
    <property type="entry name" value="Hypothetical protein TT1725"/>
    <property type="match status" value="1"/>
</dbReference>
<dbReference type="AlphaFoldDB" id="A0A538U3K1"/>
<dbReference type="Pfam" id="PF04456">
    <property type="entry name" value="DUF503"/>
    <property type="match status" value="1"/>
</dbReference>
<accession>A0A538U3K1</accession>
<sequence>MFVGIVRVELHIPASRSLKDKRSVVRGLKDRIRTRVHAAVAEVDHQDLWQRAALGVAVVSGERRQVDEQLQSVRQLVDSTPGAELLDWQEQQA</sequence>
<dbReference type="InterPro" id="IPR036746">
    <property type="entry name" value="TT1725-like_sf"/>
</dbReference>
<dbReference type="PANTHER" id="PTHR36441:SF1">
    <property type="entry name" value="DUF503 DOMAIN-CONTAINING PROTEIN"/>
    <property type="match status" value="1"/>
</dbReference>
<dbReference type="EMBL" id="VBPB01000222">
    <property type="protein sequence ID" value="TMQ70484.1"/>
    <property type="molecule type" value="Genomic_DNA"/>
</dbReference>
<dbReference type="Proteomes" id="UP000319771">
    <property type="component" value="Unassembled WGS sequence"/>
</dbReference>
<organism evidence="1 2">
    <name type="scientific">Eiseniibacteriota bacterium</name>
    <dbReference type="NCBI Taxonomy" id="2212470"/>
    <lineage>
        <taxon>Bacteria</taxon>
        <taxon>Candidatus Eiseniibacteriota</taxon>
    </lineage>
</organism>
<gene>
    <name evidence="1" type="ORF">E6K81_12515</name>
</gene>